<feature type="transmembrane region" description="Helical" evidence="2">
    <location>
        <begin position="62"/>
        <end position="83"/>
    </location>
</feature>
<feature type="region of interest" description="Disordered" evidence="1">
    <location>
        <begin position="97"/>
        <end position="152"/>
    </location>
</feature>
<evidence type="ECO:0000313" key="3">
    <source>
        <dbReference type="EMBL" id="KPI37235.1"/>
    </source>
</evidence>
<evidence type="ECO:0000313" key="4">
    <source>
        <dbReference type="Proteomes" id="UP000038010"/>
    </source>
</evidence>
<feature type="compositionally biased region" description="Basic and acidic residues" evidence="1">
    <location>
        <begin position="97"/>
        <end position="128"/>
    </location>
</feature>
<dbReference type="Proteomes" id="UP000038010">
    <property type="component" value="Unassembled WGS sequence"/>
</dbReference>
<gene>
    <name evidence="3" type="ORF">AB675_1438</name>
</gene>
<dbReference type="RefSeq" id="XP_017997198.1">
    <property type="nucleotide sequence ID" value="XM_018141329.1"/>
</dbReference>
<protein>
    <submittedName>
        <fullName evidence="3">Uncharacterized protein</fullName>
    </submittedName>
</protein>
<reference evidence="3 4" key="1">
    <citation type="submission" date="2015-06" db="EMBL/GenBank/DDBJ databases">
        <title>Draft genome of the ant-associated black yeast Phialophora attae CBS 131958.</title>
        <authorList>
            <person name="Moreno L.F."/>
            <person name="Stielow B.J."/>
            <person name="de Hoog S."/>
            <person name="Vicente V.A."/>
            <person name="Weiss V.A."/>
            <person name="de Vries M."/>
            <person name="Cruz L.M."/>
            <person name="Souza E.M."/>
        </authorList>
    </citation>
    <scope>NUCLEOTIDE SEQUENCE [LARGE SCALE GENOMIC DNA]</scope>
    <source>
        <strain evidence="3 4">CBS 131958</strain>
    </source>
</reference>
<proteinExistence type="predicted"/>
<keyword evidence="2" id="KW-0812">Transmembrane</keyword>
<keyword evidence="2" id="KW-0472">Membrane</keyword>
<comment type="caution">
    <text evidence="3">The sequence shown here is derived from an EMBL/GenBank/DDBJ whole genome shotgun (WGS) entry which is preliminary data.</text>
</comment>
<dbReference type="VEuPathDB" id="FungiDB:AB675_1438"/>
<dbReference type="EMBL" id="LFJN01000025">
    <property type="protein sequence ID" value="KPI37235.1"/>
    <property type="molecule type" value="Genomic_DNA"/>
</dbReference>
<dbReference type="AlphaFoldDB" id="A0A0N1H0B0"/>
<evidence type="ECO:0000256" key="1">
    <source>
        <dbReference type="SAM" id="MobiDB-lite"/>
    </source>
</evidence>
<keyword evidence="2" id="KW-1133">Transmembrane helix</keyword>
<name>A0A0N1H0B0_9EURO</name>
<feature type="transmembrane region" description="Helical" evidence="2">
    <location>
        <begin position="21"/>
        <end position="42"/>
    </location>
</feature>
<accession>A0A0N1H0B0</accession>
<dbReference type="GeneID" id="28733209"/>
<evidence type="ECO:0000256" key="2">
    <source>
        <dbReference type="SAM" id="Phobius"/>
    </source>
</evidence>
<keyword evidence="4" id="KW-1185">Reference proteome</keyword>
<sequence>MHLHEGLAVAGSILYYTLFPFYYIILLLVRLILILLSPVIYLGYVFKEATMIPVRVLAHFEALWYFLGAAVVIGVIFGLGLHYTMRVITVVLKLDRKPEPKHEPAEASEKSTDEQLPREATTTRDRCPKKNGSTASPGASRQDHDASTCFVG</sequence>
<dbReference type="OrthoDB" id="4502894at2759"/>
<organism evidence="3 4">
    <name type="scientific">Cyphellophora attinorum</name>
    <dbReference type="NCBI Taxonomy" id="1664694"/>
    <lineage>
        <taxon>Eukaryota</taxon>
        <taxon>Fungi</taxon>
        <taxon>Dikarya</taxon>
        <taxon>Ascomycota</taxon>
        <taxon>Pezizomycotina</taxon>
        <taxon>Eurotiomycetes</taxon>
        <taxon>Chaetothyriomycetidae</taxon>
        <taxon>Chaetothyriales</taxon>
        <taxon>Cyphellophoraceae</taxon>
        <taxon>Cyphellophora</taxon>
    </lineage>
</organism>